<dbReference type="InterPro" id="IPR029064">
    <property type="entry name" value="Ribosomal_eL30-like_sf"/>
</dbReference>
<name>A0AAV3UH19_9EURY</name>
<accession>A0AAV3UH19</accession>
<dbReference type="SUPFAM" id="SSF55315">
    <property type="entry name" value="L30e-like"/>
    <property type="match status" value="1"/>
</dbReference>
<comment type="caution">
    <text evidence="2">The sequence shown here is derived from an EMBL/GenBank/DDBJ whole genome shotgun (WGS) entry which is preliminary data.</text>
</comment>
<organism evidence="2 3">
    <name type="scientific">Haladaptatus pallidirubidus</name>
    <dbReference type="NCBI Taxonomy" id="1008152"/>
    <lineage>
        <taxon>Archaea</taxon>
        <taxon>Methanobacteriati</taxon>
        <taxon>Methanobacteriota</taxon>
        <taxon>Stenosarchaea group</taxon>
        <taxon>Halobacteria</taxon>
        <taxon>Halobacteriales</taxon>
        <taxon>Haladaptataceae</taxon>
        <taxon>Haladaptatus</taxon>
    </lineage>
</organism>
<dbReference type="AlphaFoldDB" id="A0AAV3UH19"/>
<keyword evidence="3" id="KW-1185">Reference proteome</keyword>
<evidence type="ECO:0000313" key="3">
    <source>
        <dbReference type="Proteomes" id="UP001501729"/>
    </source>
</evidence>
<dbReference type="Proteomes" id="UP001501729">
    <property type="component" value="Unassembled WGS sequence"/>
</dbReference>
<gene>
    <name evidence="2" type="ORF">GCM10025751_22240</name>
</gene>
<evidence type="ECO:0000313" key="2">
    <source>
        <dbReference type="EMBL" id="GAA5049448.1"/>
    </source>
</evidence>
<dbReference type="Pfam" id="PF03465">
    <property type="entry name" value="eRF1_3"/>
    <property type="match status" value="1"/>
</dbReference>
<evidence type="ECO:0000259" key="1">
    <source>
        <dbReference type="Pfam" id="PF03465"/>
    </source>
</evidence>
<reference evidence="2 3" key="1">
    <citation type="journal article" date="2019" name="Int. J. Syst. Evol. Microbiol.">
        <title>The Global Catalogue of Microorganisms (GCM) 10K type strain sequencing project: providing services to taxonomists for standard genome sequencing and annotation.</title>
        <authorList>
            <consortium name="The Broad Institute Genomics Platform"/>
            <consortium name="The Broad Institute Genome Sequencing Center for Infectious Disease"/>
            <person name="Wu L."/>
            <person name="Ma J."/>
        </authorList>
    </citation>
    <scope>NUCLEOTIDE SEQUENCE [LARGE SCALE GENOMIC DNA]</scope>
    <source>
        <strain evidence="2 3">JCM 17504</strain>
    </source>
</reference>
<proteinExistence type="predicted"/>
<dbReference type="Gene3D" id="3.30.1330.30">
    <property type="match status" value="1"/>
</dbReference>
<sequence>MRTRLLGTYSVEYATVQGLHQLVEKADEQLLDAEQREGRKRLDEFYSRLRDGDLVAYSIEEVEQAIRFGAVDTVLIASTVPRNQRKDLETSVEQQGGDDYVIASDTERGSQFVNAFSGVGALLRFPVK</sequence>
<protein>
    <recommendedName>
        <fullName evidence="1">eRF1 domain-containing protein</fullName>
    </recommendedName>
</protein>
<dbReference type="InterPro" id="IPR005142">
    <property type="entry name" value="eRF1_3"/>
</dbReference>
<feature type="domain" description="eRF1" evidence="1">
    <location>
        <begin position="39"/>
        <end position="127"/>
    </location>
</feature>
<dbReference type="EMBL" id="BAABKX010000005">
    <property type="protein sequence ID" value="GAA5049448.1"/>
    <property type="molecule type" value="Genomic_DNA"/>
</dbReference>